<keyword evidence="1" id="KW-0805">Transcription regulation</keyword>
<gene>
    <name evidence="5" type="ORF">DFJ66_3896</name>
</gene>
<comment type="caution">
    <text evidence="5">The sequence shown here is derived from an EMBL/GenBank/DDBJ whole genome shotgun (WGS) entry which is preliminary data.</text>
</comment>
<dbReference type="PANTHER" id="PTHR44688">
    <property type="entry name" value="DNA-BINDING TRANSCRIPTIONAL ACTIVATOR DEVR_DOSR"/>
    <property type="match status" value="1"/>
</dbReference>
<proteinExistence type="predicted"/>
<keyword evidence="6" id="KW-1185">Reference proteome</keyword>
<dbReference type="RefSeq" id="WP_121222956.1">
    <property type="nucleotide sequence ID" value="NZ_JBIUBA010000036.1"/>
</dbReference>
<dbReference type="GO" id="GO:0006355">
    <property type="term" value="P:regulation of DNA-templated transcription"/>
    <property type="evidence" value="ECO:0007669"/>
    <property type="project" value="InterPro"/>
</dbReference>
<keyword evidence="2" id="KW-0238">DNA-binding</keyword>
<reference evidence="5 6" key="1">
    <citation type="submission" date="2018-10" db="EMBL/GenBank/DDBJ databases">
        <title>Sequencing the genomes of 1000 actinobacteria strains.</title>
        <authorList>
            <person name="Klenk H.-P."/>
        </authorList>
    </citation>
    <scope>NUCLEOTIDE SEQUENCE [LARGE SCALE GENOMIC DNA]</scope>
    <source>
        <strain evidence="5 6">DSM 43911</strain>
    </source>
</reference>
<dbReference type="InterPro" id="IPR036388">
    <property type="entry name" value="WH-like_DNA-bd_sf"/>
</dbReference>
<dbReference type="AlphaFoldDB" id="A0A495XBB8"/>
<accession>A0A495XBB8</accession>
<dbReference type="Pfam" id="PF00196">
    <property type="entry name" value="GerE"/>
    <property type="match status" value="1"/>
</dbReference>
<keyword evidence="3" id="KW-0804">Transcription</keyword>
<evidence type="ECO:0000259" key="4">
    <source>
        <dbReference type="PROSITE" id="PS50043"/>
    </source>
</evidence>
<dbReference type="Proteomes" id="UP000272729">
    <property type="component" value="Unassembled WGS sequence"/>
</dbReference>
<dbReference type="PRINTS" id="PR00038">
    <property type="entry name" value="HTHLUXR"/>
</dbReference>
<evidence type="ECO:0000256" key="2">
    <source>
        <dbReference type="ARBA" id="ARBA00023125"/>
    </source>
</evidence>
<dbReference type="PANTHER" id="PTHR44688:SF16">
    <property type="entry name" value="DNA-BINDING TRANSCRIPTIONAL ACTIVATOR DEVR_DOSR"/>
    <property type="match status" value="1"/>
</dbReference>
<protein>
    <submittedName>
        <fullName evidence="5">Regulatory LuxR family protein</fullName>
    </submittedName>
</protein>
<evidence type="ECO:0000313" key="5">
    <source>
        <dbReference type="EMBL" id="RKT70626.1"/>
    </source>
</evidence>
<organism evidence="5 6">
    <name type="scientific">Saccharothrix variisporea</name>
    <dbReference type="NCBI Taxonomy" id="543527"/>
    <lineage>
        <taxon>Bacteria</taxon>
        <taxon>Bacillati</taxon>
        <taxon>Actinomycetota</taxon>
        <taxon>Actinomycetes</taxon>
        <taxon>Pseudonocardiales</taxon>
        <taxon>Pseudonocardiaceae</taxon>
        <taxon>Saccharothrix</taxon>
    </lineage>
</organism>
<feature type="domain" description="HTH luxR-type" evidence="4">
    <location>
        <begin position="279"/>
        <end position="344"/>
    </location>
</feature>
<dbReference type="PROSITE" id="PS50043">
    <property type="entry name" value="HTH_LUXR_2"/>
    <property type="match status" value="1"/>
</dbReference>
<dbReference type="GO" id="GO:0003677">
    <property type="term" value="F:DNA binding"/>
    <property type="evidence" value="ECO:0007669"/>
    <property type="project" value="UniProtKB-KW"/>
</dbReference>
<evidence type="ECO:0000313" key="6">
    <source>
        <dbReference type="Proteomes" id="UP000272729"/>
    </source>
</evidence>
<name>A0A495XBB8_9PSEU</name>
<dbReference type="EMBL" id="RBXR01000001">
    <property type="protein sequence ID" value="RKT70626.1"/>
    <property type="molecule type" value="Genomic_DNA"/>
</dbReference>
<dbReference type="InterPro" id="IPR016032">
    <property type="entry name" value="Sig_transdc_resp-reg_C-effctor"/>
</dbReference>
<evidence type="ECO:0000256" key="1">
    <source>
        <dbReference type="ARBA" id="ARBA00023015"/>
    </source>
</evidence>
<dbReference type="Gene3D" id="1.10.10.10">
    <property type="entry name" value="Winged helix-like DNA-binding domain superfamily/Winged helix DNA-binding domain"/>
    <property type="match status" value="1"/>
</dbReference>
<dbReference type="SMART" id="SM00421">
    <property type="entry name" value="HTH_LUXR"/>
    <property type="match status" value="1"/>
</dbReference>
<dbReference type="SUPFAM" id="SSF46894">
    <property type="entry name" value="C-terminal effector domain of the bipartite response regulators"/>
    <property type="match status" value="1"/>
</dbReference>
<dbReference type="InterPro" id="IPR000792">
    <property type="entry name" value="Tscrpt_reg_LuxR_C"/>
</dbReference>
<dbReference type="CDD" id="cd06170">
    <property type="entry name" value="LuxR_C_like"/>
    <property type="match status" value="1"/>
</dbReference>
<dbReference type="OrthoDB" id="3178272at2"/>
<evidence type="ECO:0000256" key="3">
    <source>
        <dbReference type="ARBA" id="ARBA00023163"/>
    </source>
</evidence>
<sequence length="344" mass="37607">MAGIRGADLDKLLTALREVDQPGTEDVRRQVLTAITKVVGGDIVAYQSIDPSTGRSEQVSVPDAWETTALEEAFSRHVPEHPLLRHFLRTGELEAARLSDVAGRRELRALGIYQEFYRPLGIAHQLVCRLTADLGVSTILVFNRSGSDFTDTELALTRLARPYLANLVATASAGAWFDSALAALEGVDDTAYGVVLLGPLGRIRVVNRSARLLLETYFRRPGREGGVLPDELDSWLVQQSLAPQPYVVTRGSRKLTVRLFKHDMSAALLLSETSTRTKPAAIAANLTARESDVLWLVNGGRTSAQAAQVLRISVRTVEKHLENVYRKLGVTSKAEAAERAFGRA</sequence>